<reference evidence="2" key="1">
    <citation type="submission" date="2018-03" db="EMBL/GenBank/DDBJ databases">
        <authorList>
            <person name="Rodrigo-Torres L."/>
            <person name="Arahal R. D."/>
            <person name="Lucena T."/>
        </authorList>
    </citation>
    <scope>NUCLEOTIDE SEQUENCE [LARGE SCALE GENOMIC DNA]</scope>
    <source>
        <strain evidence="2">CECT 8871</strain>
    </source>
</reference>
<accession>A0A2R8AYT0</accession>
<evidence type="ECO:0000313" key="1">
    <source>
        <dbReference type="EMBL" id="SPF81205.1"/>
    </source>
</evidence>
<proteinExistence type="predicted"/>
<sequence length="114" mass="12290">MSPTSEPYTVLTSLLDEEADLIKRGDLKGVNALMLLKEKAFEDFERTGVPDAAAVNSIVASLKRNGSLMTAALSGLRDVLAQMPSRNKTLTVYGACGLPESIESNTENFLQKTI</sequence>
<dbReference type="RefSeq" id="WP_146188694.1">
    <property type="nucleotide sequence ID" value="NZ_OMOJ01000007.1"/>
</dbReference>
<evidence type="ECO:0000313" key="2">
    <source>
        <dbReference type="Proteomes" id="UP000244904"/>
    </source>
</evidence>
<dbReference type="AlphaFoldDB" id="A0A2R8AYT0"/>
<name>A0A2R8AYT0_9RHOB</name>
<protein>
    <submittedName>
        <fullName evidence="1">Uncharacterized protein</fullName>
    </submittedName>
</protein>
<dbReference type="EMBL" id="OMOJ01000007">
    <property type="protein sequence ID" value="SPF81205.1"/>
    <property type="molecule type" value="Genomic_DNA"/>
</dbReference>
<organism evidence="1 2">
    <name type="scientific">Pseudoprimorskyibacter insulae</name>
    <dbReference type="NCBI Taxonomy" id="1695997"/>
    <lineage>
        <taxon>Bacteria</taxon>
        <taxon>Pseudomonadati</taxon>
        <taxon>Pseudomonadota</taxon>
        <taxon>Alphaproteobacteria</taxon>
        <taxon>Rhodobacterales</taxon>
        <taxon>Paracoccaceae</taxon>
        <taxon>Pseudoprimorskyibacter</taxon>
    </lineage>
</organism>
<keyword evidence="2" id="KW-1185">Reference proteome</keyword>
<gene>
    <name evidence="1" type="ORF">PRI8871_03027</name>
</gene>
<dbReference type="Proteomes" id="UP000244904">
    <property type="component" value="Unassembled WGS sequence"/>
</dbReference>